<dbReference type="Proteomes" id="UP001139353">
    <property type="component" value="Unassembled WGS sequence"/>
</dbReference>
<dbReference type="EMBL" id="JAJLJH010000008">
    <property type="protein sequence ID" value="MCK9688377.1"/>
    <property type="molecule type" value="Genomic_DNA"/>
</dbReference>
<keyword evidence="2" id="KW-1185">Reference proteome</keyword>
<dbReference type="PROSITE" id="PS51257">
    <property type="entry name" value="PROKAR_LIPOPROTEIN"/>
    <property type="match status" value="1"/>
</dbReference>
<organism evidence="1 2">
    <name type="scientific">Scleromatobacter humisilvae</name>
    <dbReference type="NCBI Taxonomy" id="2897159"/>
    <lineage>
        <taxon>Bacteria</taxon>
        <taxon>Pseudomonadati</taxon>
        <taxon>Pseudomonadota</taxon>
        <taxon>Betaproteobacteria</taxon>
        <taxon>Burkholderiales</taxon>
        <taxon>Sphaerotilaceae</taxon>
        <taxon>Scleromatobacter</taxon>
    </lineage>
</organism>
<sequence>MRLPGFLQSGQARAARLLVVTAVLATLLSGCGLFRPAPPPPAPAPHRVEPANDTGLPASAARALSLRFPYMHPIGHGAGHLQVDDADDLAVVLAPIGQSHDAIVAVLVTGAGGDYRVATSSKVVAPGCEPCTTTVDIAHHLLSVHVMRPSDPDFERVTYQFGYRDTDDALRLVGVTAAQPAGDDPIAHGYAISTNLVNGSKVDTLDPTQSDPARRRELRSSVSLRPAIAFDAFAFTPQALGPELQRRPASAFEPAESLPASAAALLHARFAGATVQSHSAGVLRGDGPRDIAAVLAPPPGADGDPVLALLLAQADGSFRLGATSGPLTHNCRACEVQVLIAHKALVVQTTANDSSGTHVVGYQFMATAKAGALRLVGVRTVLASHDSAGDSRRYVNTANLVTGDKLDVVEEVAHGHRNRVEHASKIVARPPILLAGFAFDPSKLDAETRRDFAP</sequence>
<dbReference type="AlphaFoldDB" id="A0A9X1YM99"/>
<protein>
    <recommendedName>
        <fullName evidence="3">Lipoprotein</fullName>
    </recommendedName>
</protein>
<accession>A0A9X1YM99</accession>
<comment type="caution">
    <text evidence="1">The sequence shown here is derived from an EMBL/GenBank/DDBJ whole genome shotgun (WGS) entry which is preliminary data.</text>
</comment>
<proteinExistence type="predicted"/>
<reference evidence="1" key="1">
    <citation type="submission" date="2021-11" db="EMBL/GenBank/DDBJ databases">
        <title>BS-T2-15 a new species belonging to the Comamonadaceae family isolated from the soil of a French oak forest.</title>
        <authorList>
            <person name="Mieszkin S."/>
            <person name="Alain K."/>
        </authorList>
    </citation>
    <scope>NUCLEOTIDE SEQUENCE</scope>
    <source>
        <strain evidence="1">BS-T2-15</strain>
    </source>
</reference>
<name>A0A9X1YM99_9BURK</name>
<evidence type="ECO:0000313" key="2">
    <source>
        <dbReference type="Proteomes" id="UP001139353"/>
    </source>
</evidence>
<evidence type="ECO:0000313" key="1">
    <source>
        <dbReference type="EMBL" id="MCK9688377.1"/>
    </source>
</evidence>
<evidence type="ECO:0008006" key="3">
    <source>
        <dbReference type="Google" id="ProtNLM"/>
    </source>
</evidence>
<dbReference type="RefSeq" id="WP_275684418.1">
    <property type="nucleotide sequence ID" value="NZ_JAJLJH010000008.1"/>
</dbReference>
<gene>
    <name evidence="1" type="ORF">LPC04_21935</name>
</gene>